<reference evidence="1 2" key="2">
    <citation type="submission" date="2018-11" db="EMBL/GenBank/DDBJ databases">
        <authorList>
            <consortium name="Pathogen Informatics"/>
        </authorList>
    </citation>
    <scope>NUCLEOTIDE SEQUENCE [LARGE SCALE GENOMIC DNA]</scope>
</reference>
<organism evidence="3">
    <name type="scientific">Thelazia callipaeda</name>
    <name type="common">Oriental eyeworm</name>
    <name type="synonym">Parasitic nematode</name>
    <dbReference type="NCBI Taxonomy" id="103827"/>
    <lineage>
        <taxon>Eukaryota</taxon>
        <taxon>Metazoa</taxon>
        <taxon>Ecdysozoa</taxon>
        <taxon>Nematoda</taxon>
        <taxon>Chromadorea</taxon>
        <taxon>Rhabditida</taxon>
        <taxon>Spirurina</taxon>
        <taxon>Spiruromorpha</taxon>
        <taxon>Thelazioidea</taxon>
        <taxon>Thelaziidae</taxon>
        <taxon>Thelazia</taxon>
    </lineage>
</organism>
<evidence type="ECO:0000313" key="1">
    <source>
        <dbReference type="EMBL" id="VDM97770.1"/>
    </source>
</evidence>
<evidence type="ECO:0000313" key="2">
    <source>
        <dbReference type="Proteomes" id="UP000276776"/>
    </source>
</evidence>
<protein>
    <submittedName>
        <fullName evidence="3">CX domain-containing protein</fullName>
    </submittedName>
</protein>
<evidence type="ECO:0000313" key="3">
    <source>
        <dbReference type="WBParaSite" id="TCLT_0000203101-mRNA-1"/>
    </source>
</evidence>
<dbReference type="EMBL" id="UYYF01000340">
    <property type="protein sequence ID" value="VDM97770.1"/>
    <property type="molecule type" value="Genomic_DNA"/>
</dbReference>
<name>A0A0N5CP96_THECL</name>
<sequence length="113" mass="12392">MNRWGTYQHSSTSLLYCIFRQNPALMHEQQLLARQEALQHASVGNFIGSSIDGSSSGSGSGSGFIRCVYTAKNLANTSVTLLCDTKAGCCEKGCCPQDLFWYIVLFIYLLAII</sequence>
<keyword evidence="2" id="KW-1185">Reference proteome</keyword>
<gene>
    <name evidence="1" type="ORF">TCLT_LOCUS2032</name>
</gene>
<dbReference type="OrthoDB" id="5919351at2759"/>
<proteinExistence type="predicted"/>
<accession>A0A0N5CP96</accession>
<dbReference type="Proteomes" id="UP000276776">
    <property type="component" value="Unassembled WGS sequence"/>
</dbReference>
<reference evidence="3" key="1">
    <citation type="submission" date="2017-02" db="UniProtKB">
        <authorList>
            <consortium name="WormBaseParasite"/>
        </authorList>
    </citation>
    <scope>IDENTIFICATION</scope>
</reference>
<dbReference type="AlphaFoldDB" id="A0A0N5CP96"/>
<dbReference type="WBParaSite" id="TCLT_0000203101-mRNA-1">
    <property type="protein sequence ID" value="TCLT_0000203101-mRNA-1"/>
    <property type="gene ID" value="TCLT_0000203101"/>
</dbReference>